<dbReference type="SUPFAM" id="SSF53448">
    <property type="entry name" value="Nucleotide-diphospho-sugar transferases"/>
    <property type="match status" value="1"/>
</dbReference>
<dbReference type="Gene3D" id="3.90.550.10">
    <property type="entry name" value="Spore Coat Polysaccharide Biosynthesis Protein SpsA, Chain A"/>
    <property type="match status" value="1"/>
</dbReference>
<keyword evidence="5" id="KW-0812">Transmembrane</keyword>
<proteinExistence type="inferred from homology"/>
<evidence type="ECO:0000256" key="1">
    <source>
        <dbReference type="ARBA" id="ARBA00004606"/>
    </source>
</evidence>
<dbReference type="GO" id="GO:0006487">
    <property type="term" value="P:protein N-linked glycosylation"/>
    <property type="evidence" value="ECO:0007669"/>
    <property type="project" value="TreeGrafter"/>
</dbReference>
<dbReference type="OrthoDB" id="439943at2759"/>
<evidence type="ECO:0000256" key="2">
    <source>
        <dbReference type="ARBA" id="ARBA00007677"/>
    </source>
</evidence>
<evidence type="ECO:0000256" key="4">
    <source>
        <dbReference type="ARBA" id="ARBA00022679"/>
    </source>
</evidence>
<keyword evidence="5" id="KW-0735">Signal-anchor</keyword>
<evidence type="ECO:0000313" key="8">
    <source>
        <dbReference type="Proteomes" id="UP000191144"/>
    </source>
</evidence>
<gene>
    <name evidence="7" type="ORF">LAME_0G12376G</name>
</gene>
<dbReference type="EMBL" id="LT598484">
    <property type="protein sequence ID" value="SCV00845.1"/>
    <property type="molecule type" value="Genomic_DNA"/>
</dbReference>
<dbReference type="GO" id="GO:0005794">
    <property type="term" value="C:Golgi apparatus"/>
    <property type="evidence" value="ECO:0007669"/>
    <property type="project" value="TreeGrafter"/>
</dbReference>
<evidence type="ECO:0000313" key="7">
    <source>
        <dbReference type="EMBL" id="SCV00845.1"/>
    </source>
</evidence>
<dbReference type="GO" id="GO:0016020">
    <property type="term" value="C:membrane"/>
    <property type="evidence" value="ECO:0007669"/>
    <property type="project" value="UniProtKB-SubCell"/>
</dbReference>
<reference evidence="8" key="1">
    <citation type="submission" date="2016-03" db="EMBL/GenBank/DDBJ databases">
        <authorList>
            <person name="Devillers Hugo."/>
        </authorList>
    </citation>
    <scope>NUCLEOTIDE SEQUENCE [LARGE SCALE GENOMIC DNA]</scope>
</reference>
<organism evidence="7 8">
    <name type="scientific">Lachancea meyersii CBS 8951</name>
    <dbReference type="NCBI Taxonomy" id="1266667"/>
    <lineage>
        <taxon>Eukaryota</taxon>
        <taxon>Fungi</taxon>
        <taxon>Dikarya</taxon>
        <taxon>Ascomycota</taxon>
        <taxon>Saccharomycotina</taxon>
        <taxon>Saccharomycetes</taxon>
        <taxon>Saccharomycetales</taxon>
        <taxon>Saccharomycetaceae</taxon>
        <taxon>Lachancea</taxon>
    </lineage>
</organism>
<evidence type="ECO:0000256" key="5">
    <source>
        <dbReference type="ARBA" id="ARBA00022968"/>
    </source>
</evidence>
<dbReference type="PIRSF" id="PIRSF018153">
    <property type="entry name" value="Glyco_trans_15"/>
    <property type="match status" value="1"/>
</dbReference>
<dbReference type="PANTHER" id="PTHR31121">
    <property type="entry name" value="ALPHA-1,2 MANNOSYLTRANSFERASE KTR1"/>
    <property type="match status" value="1"/>
</dbReference>
<sequence length="493" mass="58589">MQLRFKARGYWKVWKLTGIWLFMALIWTSGTKLRTRSRRANSFAYSNIDTSKDSVFIEGCVDFQLYRQQPEYAAQNATFVMLTRNEELRGVLATIRSMERHFNQWYQYPYVLLNNEPFDSEFIRQVTAATRAKVHFGVLSELEWDFPPEVREKLVFRESIEDQGDRGIMYGNLESYHKMCRFYAGAFYKHSLVAQYEWYWRIEPDVEFFCDLTYDPFYEMSRRGKKYGFTVFIGELYWTVPNLFRHTRSFIRKNKVKMGTLWPLVVRSYNTDFDDDEVLRRFINFDSEVEPELSKELKIQQLLENVKKAKSQDVDREALELLIERASRKPPILEDKFDGEEFNLCHFWSNFEIARVDIFSTGLYSDYFKFLEESGGFWSERWGDAPVHTLGLGMMLDVEDVHYFRDIGYQHSTLAHCPINKAGRQLPYVENVEYQGLLRGGNMVQKVLKDLSRVQEPEKQYGVGCRCKCPRKRDIEDTSQCFRNWYDLTSGDR</sequence>
<dbReference type="GO" id="GO:0000032">
    <property type="term" value="P:cell wall mannoprotein biosynthetic process"/>
    <property type="evidence" value="ECO:0007669"/>
    <property type="project" value="TreeGrafter"/>
</dbReference>
<keyword evidence="8" id="KW-1185">Reference proteome</keyword>
<dbReference type="PANTHER" id="PTHR31121:SF2">
    <property type="entry name" value="MANNOSYLTRANSFERASE KTR5-RELATED"/>
    <property type="match status" value="1"/>
</dbReference>
<comment type="similarity">
    <text evidence="2">Belongs to the glycosyltransferase 15 family.</text>
</comment>
<protein>
    <submittedName>
        <fullName evidence="7">LAME_0G12376g1_1</fullName>
    </submittedName>
</protein>
<dbReference type="AlphaFoldDB" id="A0A1G4K9Q8"/>
<dbReference type="InterPro" id="IPR002685">
    <property type="entry name" value="Glyco_trans_15"/>
</dbReference>
<dbReference type="Proteomes" id="UP000191144">
    <property type="component" value="Chromosome G"/>
</dbReference>
<name>A0A1G4K9Q8_9SACH</name>
<comment type="subcellular location">
    <subcellularLocation>
        <location evidence="1">Membrane</location>
        <topology evidence="1">Single-pass type II membrane protein</topology>
    </subcellularLocation>
</comment>
<dbReference type="GO" id="GO:0000026">
    <property type="term" value="F:alpha-1,2-mannosyltransferase activity"/>
    <property type="evidence" value="ECO:0007669"/>
    <property type="project" value="TreeGrafter"/>
</dbReference>
<keyword evidence="4" id="KW-0808">Transferase</keyword>
<feature type="active site" description="Nucleophile" evidence="6">
    <location>
        <position position="352"/>
    </location>
</feature>
<evidence type="ECO:0000256" key="3">
    <source>
        <dbReference type="ARBA" id="ARBA00022676"/>
    </source>
</evidence>
<keyword evidence="3" id="KW-0328">Glycosyltransferase</keyword>
<dbReference type="Pfam" id="PF01793">
    <property type="entry name" value="Glyco_transf_15"/>
    <property type="match status" value="2"/>
</dbReference>
<accession>A0A1G4K9Q8</accession>
<dbReference type="InterPro" id="IPR029044">
    <property type="entry name" value="Nucleotide-diphossugar_trans"/>
</dbReference>
<evidence type="ECO:0000256" key="6">
    <source>
        <dbReference type="PIRSR" id="PIRSR018153-1"/>
    </source>
</evidence>